<feature type="domain" description="Signal transduction histidine kinase internal region" evidence="4">
    <location>
        <begin position="360"/>
        <end position="441"/>
    </location>
</feature>
<dbReference type="STRING" id="1236973.JCM9157_725"/>
<evidence type="ECO:0000313" key="6">
    <source>
        <dbReference type="Proteomes" id="UP000018896"/>
    </source>
</evidence>
<feature type="transmembrane region" description="Helical" evidence="2">
    <location>
        <begin position="271"/>
        <end position="294"/>
    </location>
</feature>
<keyword evidence="5" id="KW-0808">Transferase</keyword>
<dbReference type="GO" id="GO:0000155">
    <property type="term" value="F:phosphorelay sensor kinase activity"/>
    <property type="evidence" value="ECO:0007669"/>
    <property type="project" value="InterPro"/>
</dbReference>
<dbReference type="AlphaFoldDB" id="W4QQR9"/>
<evidence type="ECO:0000256" key="2">
    <source>
        <dbReference type="SAM" id="Phobius"/>
    </source>
</evidence>
<keyword evidence="2" id="KW-1133">Transmembrane helix</keyword>
<dbReference type="PANTHER" id="PTHR34220:SF7">
    <property type="entry name" value="SENSOR HISTIDINE KINASE YPDA"/>
    <property type="match status" value="1"/>
</dbReference>
<feature type="coiled-coil region" evidence="1">
    <location>
        <begin position="329"/>
        <end position="368"/>
    </location>
</feature>
<dbReference type="SUPFAM" id="SSF55874">
    <property type="entry name" value="ATPase domain of HSP90 chaperone/DNA topoisomerase II/histidine kinase"/>
    <property type="match status" value="1"/>
</dbReference>
<dbReference type="GO" id="GO:0016020">
    <property type="term" value="C:membrane"/>
    <property type="evidence" value="ECO:0007669"/>
    <property type="project" value="InterPro"/>
</dbReference>
<feature type="domain" description="Histidine kinase/HSP90-like ATPase" evidence="3">
    <location>
        <begin position="458"/>
        <end position="569"/>
    </location>
</feature>
<dbReference type="PANTHER" id="PTHR34220">
    <property type="entry name" value="SENSOR HISTIDINE KINASE YPDA"/>
    <property type="match status" value="1"/>
</dbReference>
<dbReference type="Gene3D" id="6.10.340.10">
    <property type="match status" value="1"/>
</dbReference>
<dbReference type="eggNOG" id="COG2972">
    <property type="taxonomic scope" value="Bacteria"/>
</dbReference>
<name>W4QQR9_HALA3</name>
<reference evidence="5 6" key="1">
    <citation type="journal article" date="2014" name="Genome Announc.">
        <title>Draft Genome Sequences of Three Alkaliphilic Bacillus Strains, Bacillus wakoensis JCM 9140T, Bacillus akibai JCM 9157T, and Bacillus hemicellulosilyticus JCM 9152T.</title>
        <authorList>
            <person name="Yuki M."/>
            <person name="Oshima K."/>
            <person name="Suda W."/>
            <person name="Oshida Y."/>
            <person name="Kitamura K."/>
            <person name="Iida T."/>
            <person name="Hattori M."/>
            <person name="Ohkuma M."/>
        </authorList>
    </citation>
    <scope>NUCLEOTIDE SEQUENCE [LARGE SCALE GENOMIC DNA]</scope>
    <source>
        <strain evidence="5 6">JCM 9157</strain>
    </source>
</reference>
<feature type="transmembrane region" description="Helical" evidence="2">
    <location>
        <begin position="12"/>
        <end position="32"/>
    </location>
</feature>
<dbReference type="Gene3D" id="3.30.565.10">
    <property type="entry name" value="Histidine kinase-like ATPase, C-terminal domain"/>
    <property type="match status" value="1"/>
</dbReference>
<dbReference type="InterPro" id="IPR036890">
    <property type="entry name" value="HATPase_C_sf"/>
</dbReference>
<sequence>MAGKWNTLRNQILIFFVAAMAVVLLIVGVVTFNTVSKMLKTNAEKQIQQTAVQASGRMEALYQQIDMISTQVSTSLNVQQLLLDEKLGQQASFAERQSLMSVINSFQAYTDGIDSFELYLTDERRLFPLNEKTLTERIDSKWIRQAEQENGRLVWIGRDPAAEDFFLALKQVNLIDRWFSPGGYLLIRIRPGYFQFQESAFTDDFMALLDQNGEMVTSTYEGDIGTLVSDYPNRLFIDDTEYMMNLETSRVTGWQTFILMPVQAVTQDVSYLRMALVIAAGIGFAIFLAFSLGLSNMITRPIFKLTSAMRYGRLGALKASPGSFSTIEINELNDTYNQLVETMNHLMQEVYEKEIIRSRTELKALQAQINPHFLFNTLEALYWSLDEKGEEELAEYVFSMPELFRYTISHQKQDDWVELGEEMEHIERYMHIMKVRFGERLMWQMDVPSEYEPVQIPRLLIQPIVENAILHGVGNKNGQGTIKVNIKPVEESTRLRIEVIDDGPGMNESQLETIKDHLKLNQVPAGKRNGMAIVNVNKRLQLYYPKNQSSELIVESKAGEGTKVMFEVPIFGGDHHGENDSNRRG</sequence>
<keyword evidence="6" id="KW-1185">Reference proteome</keyword>
<dbReference type="InterPro" id="IPR050640">
    <property type="entry name" value="Bact_2-comp_sensor_kinase"/>
</dbReference>
<dbReference type="InterPro" id="IPR010559">
    <property type="entry name" value="Sig_transdc_His_kin_internal"/>
</dbReference>
<keyword evidence="5" id="KW-0418">Kinase</keyword>
<dbReference type="OrthoDB" id="9776552at2"/>
<comment type="caution">
    <text evidence="5">The sequence shown here is derived from an EMBL/GenBank/DDBJ whole genome shotgun (WGS) entry which is preliminary data.</text>
</comment>
<evidence type="ECO:0000313" key="5">
    <source>
        <dbReference type="EMBL" id="GAE33704.1"/>
    </source>
</evidence>
<evidence type="ECO:0000256" key="1">
    <source>
        <dbReference type="SAM" id="Coils"/>
    </source>
</evidence>
<dbReference type="EMBL" id="BAUV01000003">
    <property type="protein sequence ID" value="GAE33704.1"/>
    <property type="molecule type" value="Genomic_DNA"/>
</dbReference>
<organism evidence="5 6">
    <name type="scientific">Halalkalibacter akibai (strain ATCC 43226 / DSM 21942 / CIP 109018 / JCM 9157 / 1139)</name>
    <name type="common">Bacillus akibai</name>
    <dbReference type="NCBI Taxonomy" id="1236973"/>
    <lineage>
        <taxon>Bacteria</taxon>
        <taxon>Bacillati</taxon>
        <taxon>Bacillota</taxon>
        <taxon>Bacilli</taxon>
        <taxon>Bacillales</taxon>
        <taxon>Bacillaceae</taxon>
        <taxon>Halalkalibacter</taxon>
    </lineage>
</organism>
<keyword evidence="2" id="KW-0472">Membrane</keyword>
<evidence type="ECO:0000259" key="4">
    <source>
        <dbReference type="Pfam" id="PF06580"/>
    </source>
</evidence>
<dbReference type="RefSeq" id="WP_035662117.1">
    <property type="nucleotide sequence ID" value="NZ_BAUV01000003.1"/>
</dbReference>
<keyword evidence="2" id="KW-0812">Transmembrane</keyword>
<keyword evidence="1" id="KW-0175">Coiled coil</keyword>
<gene>
    <name evidence="5" type="ORF">JCM9157_725</name>
</gene>
<proteinExistence type="predicted"/>
<dbReference type="Pfam" id="PF06580">
    <property type="entry name" value="His_kinase"/>
    <property type="match status" value="1"/>
</dbReference>
<dbReference type="InterPro" id="IPR003594">
    <property type="entry name" value="HATPase_dom"/>
</dbReference>
<dbReference type="Proteomes" id="UP000018896">
    <property type="component" value="Unassembled WGS sequence"/>
</dbReference>
<dbReference type="Pfam" id="PF02518">
    <property type="entry name" value="HATPase_c"/>
    <property type="match status" value="1"/>
</dbReference>
<evidence type="ECO:0000259" key="3">
    <source>
        <dbReference type="Pfam" id="PF02518"/>
    </source>
</evidence>
<accession>W4QQR9</accession>
<protein>
    <submittedName>
        <fullName evidence="5">Two-component sensor histidine kinase</fullName>
    </submittedName>
</protein>